<accession>A0A6A7B1W9</accession>
<dbReference type="EMBL" id="MU006311">
    <property type="protein sequence ID" value="KAF2849511.1"/>
    <property type="molecule type" value="Genomic_DNA"/>
</dbReference>
<gene>
    <name evidence="1" type="ORF">T440DRAFT_508671</name>
</gene>
<organism evidence="1 2">
    <name type="scientific">Plenodomus tracheiphilus IPT5</name>
    <dbReference type="NCBI Taxonomy" id="1408161"/>
    <lineage>
        <taxon>Eukaryota</taxon>
        <taxon>Fungi</taxon>
        <taxon>Dikarya</taxon>
        <taxon>Ascomycota</taxon>
        <taxon>Pezizomycotina</taxon>
        <taxon>Dothideomycetes</taxon>
        <taxon>Pleosporomycetidae</taxon>
        <taxon>Pleosporales</taxon>
        <taxon>Pleosporineae</taxon>
        <taxon>Leptosphaeriaceae</taxon>
        <taxon>Plenodomus</taxon>
    </lineage>
</organism>
<protein>
    <submittedName>
        <fullName evidence="1">Uncharacterized protein</fullName>
    </submittedName>
</protein>
<evidence type="ECO:0000313" key="2">
    <source>
        <dbReference type="Proteomes" id="UP000799423"/>
    </source>
</evidence>
<dbReference type="OrthoDB" id="3795413at2759"/>
<reference evidence="1" key="1">
    <citation type="submission" date="2020-01" db="EMBL/GenBank/DDBJ databases">
        <authorList>
            <consortium name="DOE Joint Genome Institute"/>
            <person name="Haridas S."/>
            <person name="Albert R."/>
            <person name="Binder M."/>
            <person name="Bloem J."/>
            <person name="Labutti K."/>
            <person name="Salamov A."/>
            <person name="Andreopoulos B."/>
            <person name="Baker S.E."/>
            <person name="Barry K."/>
            <person name="Bills G."/>
            <person name="Bluhm B.H."/>
            <person name="Cannon C."/>
            <person name="Castanera R."/>
            <person name="Culley D.E."/>
            <person name="Daum C."/>
            <person name="Ezra D."/>
            <person name="Gonzalez J.B."/>
            <person name="Henrissat B."/>
            <person name="Kuo A."/>
            <person name="Liang C."/>
            <person name="Lipzen A."/>
            <person name="Lutzoni F."/>
            <person name="Magnuson J."/>
            <person name="Mondo S."/>
            <person name="Nolan M."/>
            <person name="Ohm R."/>
            <person name="Pangilinan J."/>
            <person name="Park H.-J."/>
            <person name="Ramirez L."/>
            <person name="Alfaro M."/>
            <person name="Sun H."/>
            <person name="Tritt A."/>
            <person name="Yoshinaga Y."/>
            <person name="Zwiers L.-H."/>
            <person name="Turgeon B.G."/>
            <person name="Goodwin S.B."/>
            <person name="Spatafora J.W."/>
            <person name="Crous P.W."/>
            <person name="Grigoriev I.V."/>
        </authorList>
    </citation>
    <scope>NUCLEOTIDE SEQUENCE</scope>
    <source>
        <strain evidence="1">IPT5</strain>
    </source>
</reference>
<dbReference type="Proteomes" id="UP000799423">
    <property type="component" value="Unassembled WGS sequence"/>
</dbReference>
<name>A0A6A7B1W9_9PLEO</name>
<sequence>MGVEQIHLRTRALRALSAENLRRRKITALKKELETLETDLSITAKSIQQDLERLARSECLSLTTQIMTKLPRELRDIICQHLSTRTNERIEREHFRATLDPLTKLYSYNHARWKASHFPEHYWNSDYVGPNFFQELIENYYLTSTFIFGDDPDTMTRFLNTNEFNIPSLPKNLVSKVEIHLNAVSYDRGSFRAYMFGVPKSPERLHEQLEPLFELKQGAKICIHFLTDTQEERHREEHFQAGLEALFSGVQRVKLRGYAVRFVVDKMYVFNLEEDLKREWAGIHG</sequence>
<keyword evidence="2" id="KW-1185">Reference proteome</keyword>
<proteinExistence type="predicted"/>
<evidence type="ECO:0000313" key="1">
    <source>
        <dbReference type="EMBL" id="KAF2849511.1"/>
    </source>
</evidence>
<dbReference type="AlphaFoldDB" id="A0A6A7B1W9"/>